<feature type="domain" description="Penicillin binding protein A dimerisation" evidence="2">
    <location>
        <begin position="52"/>
        <end position="134"/>
    </location>
</feature>
<dbReference type="PANTHER" id="PTHR30627:SF24">
    <property type="entry name" value="PENICILLIN-BINDING PROTEIN 4B"/>
    <property type="match status" value="1"/>
</dbReference>
<dbReference type="Proteomes" id="UP001199469">
    <property type="component" value="Unassembled WGS sequence"/>
</dbReference>
<dbReference type="Gene3D" id="3.40.710.10">
    <property type="entry name" value="DD-peptidase/beta-lactamase superfamily"/>
    <property type="match status" value="1"/>
</dbReference>
<accession>A0ABS8P4N7</accession>
<keyword evidence="4" id="KW-1185">Reference proteome</keyword>
<dbReference type="Gene3D" id="3.90.1310.10">
    <property type="entry name" value="Penicillin-binding protein 2a (Domain 2)"/>
    <property type="match status" value="1"/>
</dbReference>
<organism evidence="3 4">
    <name type="scientific">Actinomycetospora endophytica</name>
    <dbReference type="NCBI Taxonomy" id="2291215"/>
    <lineage>
        <taxon>Bacteria</taxon>
        <taxon>Bacillati</taxon>
        <taxon>Actinomycetota</taxon>
        <taxon>Actinomycetes</taxon>
        <taxon>Pseudonocardiales</taxon>
        <taxon>Pseudonocardiaceae</taxon>
        <taxon>Actinomycetospora</taxon>
    </lineage>
</organism>
<evidence type="ECO:0000259" key="1">
    <source>
        <dbReference type="Pfam" id="PF00905"/>
    </source>
</evidence>
<dbReference type="InterPro" id="IPR050515">
    <property type="entry name" value="Beta-lactam/transpept"/>
</dbReference>
<dbReference type="RefSeq" id="WP_230731019.1">
    <property type="nucleotide sequence ID" value="NZ_JAJNDB010000001.1"/>
</dbReference>
<proteinExistence type="predicted"/>
<dbReference type="SUPFAM" id="SSF56601">
    <property type="entry name" value="beta-lactamase/transpeptidase-like"/>
    <property type="match status" value="1"/>
</dbReference>
<dbReference type="InterPro" id="IPR054120">
    <property type="entry name" value="PBPA_dimer"/>
</dbReference>
<protein>
    <submittedName>
        <fullName evidence="3">Penicillin-binding protein 2</fullName>
    </submittedName>
</protein>
<name>A0ABS8P4N7_9PSEU</name>
<dbReference type="EMBL" id="JAJNDB010000001">
    <property type="protein sequence ID" value="MCD2193217.1"/>
    <property type="molecule type" value="Genomic_DNA"/>
</dbReference>
<evidence type="ECO:0000259" key="2">
    <source>
        <dbReference type="Pfam" id="PF21922"/>
    </source>
</evidence>
<dbReference type="Pfam" id="PF00905">
    <property type="entry name" value="Transpeptidase"/>
    <property type="match status" value="1"/>
</dbReference>
<gene>
    <name evidence="3" type="ORF">LQ327_07435</name>
</gene>
<comment type="caution">
    <text evidence="3">The sequence shown here is derived from an EMBL/GenBank/DDBJ whole genome shotgun (WGS) entry which is preliminary data.</text>
</comment>
<evidence type="ECO:0000313" key="3">
    <source>
        <dbReference type="EMBL" id="MCD2193217.1"/>
    </source>
</evidence>
<dbReference type="InterPro" id="IPR012338">
    <property type="entry name" value="Beta-lactam/transpept-like"/>
</dbReference>
<evidence type="ECO:0000313" key="4">
    <source>
        <dbReference type="Proteomes" id="UP001199469"/>
    </source>
</evidence>
<feature type="domain" description="Penicillin-binding protein transpeptidase" evidence="1">
    <location>
        <begin position="157"/>
        <end position="485"/>
    </location>
</feature>
<dbReference type="PANTHER" id="PTHR30627">
    <property type="entry name" value="PEPTIDOGLYCAN D,D-TRANSPEPTIDASE"/>
    <property type="match status" value="1"/>
</dbReference>
<dbReference type="Pfam" id="PF21922">
    <property type="entry name" value="PBP_dimer_2"/>
    <property type="match status" value="1"/>
</dbReference>
<reference evidence="3 4" key="1">
    <citation type="submission" date="2021-11" db="EMBL/GenBank/DDBJ databases">
        <title>Draft genome sequence of Actinomycetospora sp. SF1 isolated from the rhizosphere soil.</title>
        <authorList>
            <person name="Duangmal K."/>
            <person name="Chantavorakit T."/>
        </authorList>
    </citation>
    <scope>NUCLEOTIDE SEQUENCE [LARGE SCALE GENOMIC DNA]</scope>
    <source>
        <strain evidence="3 4">TBRC 5722</strain>
    </source>
</reference>
<sequence>MNTPLRRVSLVVMGLIVLLLGQATWVQVVKADDYKANPYNQRVLLDEYSRQRGQISAGGEVLAASVPTNDRLKYLRQYSNGPAYAPITGYYSQVYGSNGIERAMDSVLNGSDDRLFVRRISDVVTGRAPAGGNVALTIDPKVQQAAYDAMASKGYSGSVVAIRPQTGEILAMVSTPSYDPNPLASHDGATQKAAWNGLNPDSPDSPLIDRAISATYPPGSTFKLVSSAAALENGLITPNSPVTAAPRITLPDNTTTLENYNGEACGSGPTVPFSVAFAKSCNGPFAQLADQVGADKLRAMATALGMENTAQTIPMPVAESDLGDLSDASALAQSGIGQRNVRMTPLQNAMITATIANGGLPMQPHLVSQIQGQDLSVVDTTDPDRGTRAFSSTTAQTLTQLMIGSENGGTGSTSSGKIPGIQLASKTGTAEQGATPKTSPPHTWYDVFGPVPDPTVAVSVIVEKGGNRGDDATGSSVAGPVGRAVVAAALQQGGR</sequence>
<dbReference type="InterPro" id="IPR001460">
    <property type="entry name" value="PCN-bd_Tpept"/>
</dbReference>